<feature type="compositionally biased region" description="Acidic residues" evidence="1">
    <location>
        <begin position="45"/>
        <end position="61"/>
    </location>
</feature>
<proteinExistence type="predicted"/>
<keyword evidence="3" id="KW-1185">Reference proteome</keyword>
<evidence type="ECO:0000256" key="1">
    <source>
        <dbReference type="SAM" id="MobiDB-lite"/>
    </source>
</evidence>
<reference evidence="2" key="1">
    <citation type="journal article" date="2020" name="Stud. Mycol.">
        <title>101 Dothideomycetes genomes: a test case for predicting lifestyles and emergence of pathogens.</title>
        <authorList>
            <person name="Haridas S."/>
            <person name="Albert R."/>
            <person name="Binder M."/>
            <person name="Bloem J."/>
            <person name="Labutti K."/>
            <person name="Salamov A."/>
            <person name="Andreopoulos B."/>
            <person name="Baker S."/>
            <person name="Barry K."/>
            <person name="Bills G."/>
            <person name="Bluhm B."/>
            <person name="Cannon C."/>
            <person name="Castanera R."/>
            <person name="Culley D."/>
            <person name="Daum C."/>
            <person name="Ezra D."/>
            <person name="Gonzalez J."/>
            <person name="Henrissat B."/>
            <person name="Kuo A."/>
            <person name="Liang C."/>
            <person name="Lipzen A."/>
            <person name="Lutzoni F."/>
            <person name="Magnuson J."/>
            <person name="Mondo S."/>
            <person name="Nolan M."/>
            <person name="Ohm R."/>
            <person name="Pangilinan J."/>
            <person name="Park H.-J."/>
            <person name="Ramirez L."/>
            <person name="Alfaro M."/>
            <person name="Sun H."/>
            <person name="Tritt A."/>
            <person name="Yoshinaga Y."/>
            <person name="Zwiers L.-H."/>
            <person name="Turgeon B."/>
            <person name="Goodwin S."/>
            <person name="Spatafora J."/>
            <person name="Crous P."/>
            <person name="Grigoriev I."/>
        </authorList>
    </citation>
    <scope>NUCLEOTIDE SEQUENCE</scope>
    <source>
        <strain evidence="2">HMLAC05119</strain>
    </source>
</reference>
<evidence type="ECO:0000313" key="2">
    <source>
        <dbReference type="EMBL" id="KAF1911504.1"/>
    </source>
</evidence>
<gene>
    <name evidence="2" type="ORF">BDU57DRAFT_106390</name>
</gene>
<dbReference type="AlphaFoldDB" id="A0A6A5QAF5"/>
<feature type="compositionally biased region" description="Basic and acidic residues" evidence="1">
    <location>
        <begin position="412"/>
        <end position="453"/>
    </location>
</feature>
<dbReference type="OrthoDB" id="3797649at2759"/>
<accession>A0A6A5QAF5</accession>
<feature type="compositionally biased region" description="Basic and acidic residues" evidence="1">
    <location>
        <begin position="148"/>
        <end position="175"/>
    </location>
</feature>
<feature type="compositionally biased region" description="Basic and acidic residues" evidence="1">
    <location>
        <begin position="99"/>
        <end position="111"/>
    </location>
</feature>
<name>A0A6A5QAF5_AMPQU</name>
<feature type="compositionally biased region" description="Polar residues" evidence="1">
    <location>
        <begin position="454"/>
        <end position="469"/>
    </location>
</feature>
<feature type="compositionally biased region" description="Basic and acidic residues" evidence="1">
    <location>
        <begin position="348"/>
        <end position="359"/>
    </location>
</feature>
<protein>
    <submittedName>
        <fullName evidence="2">Uncharacterized protein</fullName>
    </submittedName>
</protein>
<feature type="region of interest" description="Disordered" evidence="1">
    <location>
        <begin position="40"/>
        <end position="469"/>
    </location>
</feature>
<sequence length="469" mass="52621">MASYFDLPPQQKASESNMEQVPAEHKKQLGFTSVLSAAVTQLLDDLPEDESDSDSEEENISESENTKQVDEFTKKSDTQKLRQGKEIDEHQPTKSCLLPRKDERSPAKESAHSGSSPTRSGRSSKVQQPHVARFHSLRSMLFSNTIEGKMKQMTHEETEREEQAANKWKTQHEQRQMLSRPKAPETAGQDKGHGLGSRLKTSIRRVTSKEVPTMDTLKEDGAAHNFSDYGSTASSDAEPERYQWKPREADEESIDHSDVEDLVRWVSRRDPPSDGEARTPAIKFTTADDGHDSIGDSDVDELVRWASRKSAGLEPARDHHTGYSDVSTESDSEVLKEHDPSEDEDADDLVRWISHRDGPKAGPVHQARGKDADNVEAGSQVRHNSDVPEFNQWVKRGERTRAGTSTAFSSRDAPEEPERGRPLSREGRPKPKGYITHDDINDLVKWVSRKDSKQSPPQQDKNVDEVSST</sequence>
<organism evidence="2 3">
    <name type="scientific">Ampelomyces quisqualis</name>
    <name type="common">Powdery mildew agent</name>
    <dbReference type="NCBI Taxonomy" id="50730"/>
    <lineage>
        <taxon>Eukaryota</taxon>
        <taxon>Fungi</taxon>
        <taxon>Dikarya</taxon>
        <taxon>Ascomycota</taxon>
        <taxon>Pezizomycotina</taxon>
        <taxon>Dothideomycetes</taxon>
        <taxon>Pleosporomycetidae</taxon>
        <taxon>Pleosporales</taxon>
        <taxon>Pleosporineae</taxon>
        <taxon>Phaeosphaeriaceae</taxon>
        <taxon>Ampelomyces</taxon>
    </lineage>
</organism>
<evidence type="ECO:0000313" key="3">
    <source>
        <dbReference type="Proteomes" id="UP000800096"/>
    </source>
</evidence>
<feature type="compositionally biased region" description="Basic and acidic residues" evidence="1">
    <location>
        <begin position="238"/>
        <end position="277"/>
    </location>
</feature>
<feature type="region of interest" description="Disordered" evidence="1">
    <location>
        <begin position="1"/>
        <end position="25"/>
    </location>
</feature>
<dbReference type="Proteomes" id="UP000800096">
    <property type="component" value="Unassembled WGS sequence"/>
</dbReference>
<feature type="compositionally biased region" description="Basic and acidic residues" evidence="1">
    <location>
        <begin position="64"/>
        <end position="92"/>
    </location>
</feature>
<feature type="compositionally biased region" description="Low complexity" evidence="1">
    <location>
        <begin position="113"/>
        <end position="124"/>
    </location>
</feature>
<dbReference type="EMBL" id="ML979144">
    <property type="protein sequence ID" value="KAF1911504.1"/>
    <property type="molecule type" value="Genomic_DNA"/>
</dbReference>